<evidence type="ECO:0000313" key="4">
    <source>
        <dbReference type="EMBL" id="CAH3178678.1"/>
    </source>
</evidence>
<keyword evidence="2" id="KW-0479">Metal-binding</keyword>
<proteinExistence type="predicted"/>
<comment type="cofactor">
    <cofactor evidence="1">
        <name>a divalent metal cation</name>
        <dbReference type="ChEBI" id="CHEBI:60240"/>
    </cofactor>
</comment>
<organism evidence="4 5">
    <name type="scientific">Porites lobata</name>
    <dbReference type="NCBI Taxonomy" id="104759"/>
    <lineage>
        <taxon>Eukaryota</taxon>
        <taxon>Metazoa</taxon>
        <taxon>Cnidaria</taxon>
        <taxon>Anthozoa</taxon>
        <taxon>Hexacorallia</taxon>
        <taxon>Scleractinia</taxon>
        <taxon>Fungiina</taxon>
        <taxon>Poritidae</taxon>
        <taxon>Porites</taxon>
    </lineage>
</organism>
<protein>
    <recommendedName>
        <fullName evidence="3">DDE Tnp4 domain-containing protein</fullName>
    </recommendedName>
</protein>
<dbReference type="PANTHER" id="PTHR23080">
    <property type="entry name" value="THAP DOMAIN PROTEIN"/>
    <property type="match status" value="1"/>
</dbReference>
<dbReference type="EMBL" id="CALNXK010000243">
    <property type="protein sequence ID" value="CAH3178678.1"/>
    <property type="molecule type" value="Genomic_DNA"/>
</dbReference>
<gene>
    <name evidence="4" type="ORF">PLOB_00020946</name>
</gene>
<sequence length="110" mass="12389">MDKIICSLVTVFNFLQPVSEKMKYWDVKKKSAREADQEGKVRNKPGPKRQVPLFAEFILALTFRLLVGISPTGAFTFVSKLWSGGVSDRNITIKSGLIDTLRPNDDRMAD</sequence>
<name>A0ABN8RIR1_9CNID</name>
<evidence type="ECO:0000256" key="1">
    <source>
        <dbReference type="ARBA" id="ARBA00001968"/>
    </source>
</evidence>
<feature type="non-terminal residue" evidence="4">
    <location>
        <position position="110"/>
    </location>
</feature>
<dbReference type="Proteomes" id="UP001159405">
    <property type="component" value="Unassembled WGS sequence"/>
</dbReference>
<comment type="caution">
    <text evidence="4">The sequence shown here is derived from an EMBL/GenBank/DDBJ whole genome shotgun (WGS) entry which is preliminary data.</text>
</comment>
<accession>A0ABN8RIR1</accession>
<evidence type="ECO:0000256" key="2">
    <source>
        <dbReference type="ARBA" id="ARBA00022723"/>
    </source>
</evidence>
<evidence type="ECO:0000259" key="3">
    <source>
        <dbReference type="Pfam" id="PF13359"/>
    </source>
</evidence>
<reference evidence="4 5" key="1">
    <citation type="submission" date="2022-05" db="EMBL/GenBank/DDBJ databases">
        <authorList>
            <consortium name="Genoscope - CEA"/>
            <person name="William W."/>
        </authorList>
    </citation>
    <scope>NUCLEOTIDE SEQUENCE [LARGE SCALE GENOMIC DNA]</scope>
</reference>
<evidence type="ECO:0000313" key="5">
    <source>
        <dbReference type="Proteomes" id="UP001159405"/>
    </source>
</evidence>
<dbReference type="PANTHER" id="PTHR23080:SF142">
    <property type="entry name" value="SI:CH211-69L10.4"/>
    <property type="match status" value="1"/>
</dbReference>
<dbReference type="Pfam" id="PF13359">
    <property type="entry name" value="DDE_Tnp_4"/>
    <property type="match status" value="1"/>
</dbReference>
<dbReference type="InterPro" id="IPR027806">
    <property type="entry name" value="HARBI1_dom"/>
</dbReference>
<keyword evidence="5" id="KW-1185">Reference proteome</keyword>
<feature type="domain" description="DDE Tnp4" evidence="3">
    <location>
        <begin position="62"/>
        <end position="110"/>
    </location>
</feature>